<keyword evidence="2" id="KW-1185">Reference proteome</keyword>
<organism evidence="1 2">
    <name type="scientific">Stylosanthes scabra</name>
    <dbReference type="NCBI Taxonomy" id="79078"/>
    <lineage>
        <taxon>Eukaryota</taxon>
        <taxon>Viridiplantae</taxon>
        <taxon>Streptophyta</taxon>
        <taxon>Embryophyta</taxon>
        <taxon>Tracheophyta</taxon>
        <taxon>Spermatophyta</taxon>
        <taxon>Magnoliopsida</taxon>
        <taxon>eudicotyledons</taxon>
        <taxon>Gunneridae</taxon>
        <taxon>Pentapetalae</taxon>
        <taxon>rosids</taxon>
        <taxon>fabids</taxon>
        <taxon>Fabales</taxon>
        <taxon>Fabaceae</taxon>
        <taxon>Papilionoideae</taxon>
        <taxon>50 kb inversion clade</taxon>
        <taxon>dalbergioids sensu lato</taxon>
        <taxon>Dalbergieae</taxon>
        <taxon>Pterocarpus clade</taxon>
        <taxon>Stylosanthes</taxon>
    </lineage>
</organism>
<evidence type="ECO:0000313" key="2">
    <source>
        <dbReference type="Proteomes" id="UP001341840"/>
    </source>
</evidence>
<feature type="non-terminal residue" evidence="1">
    <location>
        <position position="1"/>
    </location>
</feature>
<gene>
    <name evidence="1" type="ORF">PIB30_115383</name>
</gene>
<evidence type="ECO:0000313" key="1">
    <source>
        <dbReference type="EMBL" id="MED6191333.1"/>
    </source>
</evidence>
<accession>A0ABU6X480</accession>
<comment type="caution">
    <text evidence="1">The sequence shown here is derived from an EMBL/GenBank/DDBJ whole genome shotgun (WGS) entry which is preliminary data.</text>
</comment>
<name>A0ABU6X480_9FABA</name>
<reference evidence="1 2" key="1">
    <citation type="journal article" date="2023" name="Plants (Basel)">
        <title>Bridging the Gap: Combining Genomics and Transcriptomics Approaches to Understand Stylosanthes scabra, an Orphan Legume from the Brazilian Caatinga.</title>
        <authorList>
            <person name="Ferreira-Neto J.R.C."/>
            <person name="da Silva M.D."/>
            <person name="Binneck E."/>
            <person name="de Melo N.F."/>
            <person name="da Silva R.H."/>
            <person name="de Melo A.L.T.M."/>
            <person name="Pandolfi V."/>
            <person name="Bustamante F.O."/>
            <person name="Brasileiro-Vidal A.C."/>
            <person name="Benko-Iseppon A.M."/>
        </authorList>
    </citation>
    <scope>NUCLEOTIDE SEQUENCE [LARGE SCALE GENOMIC DNA]</scope>
    <source>
        <tissue evidence="1">Leaves</tissue>
    </source>
</reference>
<protein>
    <submittedName>
        <fullName evidence="1">Uncharacterized protein</fullName>
    </submittedName>
</protein>
<dbReference type="EMBL" id="JASCZI010193662">
    <property type="protein sequence ID" value="MED6191333.1"/>
    <property type="molecule type" value="Genomic_DNA"/>
</dbReference>
<proteinExistence type="predicted"/>
<dbReference type="Proteomes" id="UP001341840">
    <property type="component" value="Unassembled WGS sequence"/>
</dbReference>
<sequence length="57" mass="6874">NGRQHQRRQTTSLMTIQLERIQRGKRKSHASMKLNRRLRVEMHRFKIGPLIVGRIRV</sequence>